<evidence type="ECO:0000313" key="2">
    <source>
        <dbReference type="EMBL" id="KAJ7386010.1"/>
    </source>
</evidence>
<dbReference type="EMBL" id="MU825878">
    <property type="protein sequence ID" value="KAJ7386010.1"/>
    <property type="molecule type" value="Genomic_DNA"/>
</dbReference>
<gene>
    <name evidence="2" type="ORF">OS493_012343</name>
</gene>
<evidence type="ECO:0000256" key="1">
    <source>
        <dbReference type="SAM" id="MobiDB-lite"/>
    </source>
</evidence>
<evidence type="ECO:0000313" key="3">
    <source>
        <dbReference type="Proteomes" id="UP001163046"/>
    </source>
</evidence>
<protein>
    <submittedName>
        <fullName evidence="2">Uncharacterized protein</fullName>
    </submittedName>
</protein>
<organism evidence="2 3">
    <name type="scientific">Desmophyllum pertusum</name>
    <dbReference type="NCBI Taxonomy" id="174260"/>
    <lineage>
        <taxon>Eukaryota</taxon>
        <taxon>Metazoa</taxon>
        <taxon>Cnidaria</taxon>
        <taxon>Anthozoa</taxon>
        <taxon>Hexacorallia</taxon>
        <taxon>Scleractinia</taxon>
        <taxon>Caryophylliina</taxon>
        <taxon>Caryophylliidae</taxon>
        <taxon>Desmophyllum</taxon>
    </lineage>
</organism>
<comment type="caution">
    <text evidence="2">The sequence shown here is derived from an EMBL/GenBank/DDBJ whole genome shotgun (WGS) entry which is preliminary data.</text>
</comment>
<dbReference type="Proteomes" id="UP001163046">
    <property type="component" value="Unassembled WGS sequence"/>
</dbReference>
<proteinExistence type="predicted"/>
<accession>A0A9X0D3Y1</accession>
<name>A0A9X0D3Y1_9CNID</name>
<reference evidence="2" key="1">
    <citation type="submission" date="2023-01" db="EMBL/GenBank/DDBJ databases">
        <title>Genome assembly of the deep-sea coral Lophelia pertusa.</title>
        <authorList>
            <person name="Herrera S."/>
            <person name="Cordes E."/>
        </authorList>
    </citation>
    <scope>NUCLEOTIDE SEQUENCE</scope>
    <source>
        <strain evidence="2">USNM1676648</strain>
        <tissue evidence="2">Polyp</tissue>
    </source>
</reference>
<feature type="region of interest" description="Disordered" evidence="1">
    <location>
        <begin position="1"/>
        <end position="31"/>
    </location>
</feature>
<dbReference type="AlphaFoldDB" id="A0A9X0D3Y1"/>
<sequence length="117" mass="13594">MALGQKSRFTPPPVPSKDDRQKSFRRVVASSERPTLIPKVNKSRQNRVKIGRNLDLFREMSLECCSTTCLLNVGRDIIMHIRNAFDRMFYQAAKRTLSCRIETTTARRHRREAQGML</sequence>
<keyword evidence="3" id="KW-1185">Reference proteome</keyword>